<reference evidence="4" key="1">
    <citation type="journal article" date="2019" name="Int. J. Syst. Evol. Microbiol.">
        <title>The Global Catalogue of Microorganisms (GCM) 10K type strain sequencing project: providing services to taxonomists for standard genome sequencing and annotation.</title>
        <authorList>
            <consortium name="The Broad Institute Genomics Platform"/>
            <consortium name="The Broad Institute Genome Sequencing Center for Infectious Disease"/>
            <person name="Wu L."/>
            <person name="Ma J."/>
        </authorList>
    </citation>
    <scope>NUCLEOTIDE SEQUENCE [LARGE SCALE GENOMIC DNA]</scope>
    <source>
        <strain evidence="4">CCUG 49339</strain>
    </source>
</reference>
<dbReference type="Gene3D" id="3.60.110.10">
    <property type="entry name" value="Carbon-nitrogen hydrolase"/>
    <property type="match status" value="1"/>
</dbReference>
<protein>
    <submittedName>
        <fullName evidence="3">Carbon-nitrogen hydrolase family protein</fullName>
    </submittedName>
</protein>
<dbReference type="PROSITE" id="PS50263">
    <property type="entry name" value="CN_HYDROLASE"/>
    <property type="match status" value="1"/>
</dbReference>
<dbReference type="RefSeq" id="WP_377927474.1">
    <property type="nucleotide sequence ID" value="NZ_JBHUEM010000007.1"/>
</dbReference>
<organism evidence="3 4">
    <name type="scientific">Bacillus salitolerans</name>
    <dbReference type="NCBI Taxonomy" id="1437434"/>
    <lineage>
        <taxon>Bacteria</taxon>
        <taxon>Bacillati</taxon>
        <taxon>Bacillota</taxon>
        <taxon>Bacilli</taxon>
        <taxon>Bacillales</taxon>
        <taxon>Bacillaceae</taxon>
        <taxon>Bacillus</taxon>
    </lineage>
</organism>
<evidence type="ECO:0000313" key="4">
    <source>
        <dbReference type="Proteomes" id="UP001597214"/>
    </source>
</evidence>
<proteinExistence type="inferred from homology"/>
<evidence type="ECO:0000256" key="1">
    <source>
        <dbReference type="ARBA" id="ARBA00010613"/>
    </source>
</evidence>
<comment type="similarity">
    <text evidence="1">Belongs to the carbon-nitrogen hydrolase superfamily. NIT1/NIT2 family.</text>
</comment>
<dbReference type="InterPro" id="IPR003010">
    <property type="entry name" value="C-N_Hydrolase"/>
</dbReference>
<dbReference type="EMBL" id="JBHUEM010000007">
    <property type="protein sequence ID" value="MFD1736325.1"/>
    <property type="molecule type" value="Genomic_DNA"/>
</dbReference>
<dbReference type="PANTHER" id="PTHR23088:SF27">
    <property type="entry name" value="DEAMINATED GLUTATHIONE AMIDASE"/>
    <property type="match status" value="1"/>
</dbReference>
<dbReference type="SUPFAM" id="SSF56317">
    <property type="entry name" value="Carbon-nitrogen hydrolase"/>
    <property type="match status" value="1"/>
</dbReference>
<comment type="caution">
    <text evidence="3">The sequence shown here is derived from an EMBL/GenBank/DDBJ whole genome shotgun (WGS) entry which is preliminary data.</text>
</comment>
<dbReference type="GO" id="GO:0016787">
    <property type="term" value="F:hydrolase activity"/>
    <property type="evidence" value="ECO:0007669"/>
    <property type="project" value="UniProtKB-KW"/>
</dbReference>
<evidence type="ECO:0000313" key="3">
    <source>
        <dbReference type="EMBL" id="MFD1736325.1"/>
    </source>
</evidence>
<keyword evidence="4" id="KW-1185">Reference proteome</keyword>
<gene>
    <name evidence="3" type="ORF">ACFSCX_07080</name>
</gene>
<dbReference type="PANTHER" id="PTHR23088">
    <property type="entry name" value="NITRILASE-RELATED"/>
    <property type="match status" value="1"/>
</dbReference>
<dbReference type="CDD" id="cd07197">
    <property type="entry name" value="nitrilase"/>
    <property type="match status" value="1"/>
</dbReference>
<dbReference type="Pfam" id="PF00795">
    <property type="entry name" value="CN_hydrolase"/>
    <property type="match status" value="1"/>
</dbReference>
<accession>A0ABW4LMB2</accession>
<sequence>MEITISLAQFKPTLSVEANLQKMLELVFSSKKENDIMVMPEGCLSGYSDRFDFLTQKVARDVEKAIVKLQAVSKKHQLHLIFGSCIFEDGDWYNAGLYISPSGNKQIYKKVNLAMHERDFFKAGKELSCFHLELGEKKVKVAIQLCREIRFPEQWKLLSLNGAELIFYLTNVIGHEKLAIWNAHLISRAAENQRFIISSNIAHEEQGCSSMVVSPSGKVIKQLNSIEETVERIHVDLMEVSNWYLSQSRTDLVSVEKMTSNPRRSI</sequence>
<feature type="domain" description="CN hydrolase" evidence="2">
    <location>
        <begin position="3"/>
        <end position="237"/>
    </location>
</feature>
<evidence type="ECO:0000259" key="2">
    <source>
        <dbReference type="PROSITE" id="PS50263"/>
    </source>
</evidence>
<keyword evidence="3" id="KW-0378">Hydrolase</keyword>
<dbReference type="InterPro" id="IPR036526">
    <property type="entry name" value="C-N_Hydrolase_sf"/>
</dbReference>
<name>A0ABW4LMB2_9BACI</name>
<dbReference type="Proteomes" id="UP001597214">
    <property type="component" value="Unassembled WGS sequence"/>
</dbReference>